<comment type="caution">
    <text evidence="2">The sequence shown here is derived from an EMBL/GenBank/DDBJ whole genome shotgun (WGS) entry which is preliminary data.</text>
</comment>
<dbReference type="GO" id="GO:0043709">
    <property type="term" value="P:cell adhesion involved in single-species biofilm formation"/>
    <property type="evidence" value="ECO:0007669"/>
    <property type="project" value="TreeGrafter"/>
</dbReference>
<dbReference type="PANTHER" id="PTHR33420:SF12">
    <property type="entry name" value="FIMBRIN-LIKE PROTEIN FIMI-RELATED"/>
    <property type="match status" value="1"/>
</dbReference>
<dbReference type="EMBL" id="JAPDRN010000153">
    <property type="protein sequence ID" value="KAJ9617755.1"/>
    <property type="molecule type" value="Genomic_DNA"/>
</dbReference>
<accession>A0AA38XQF3</accession>
<dbReference type="SUPFAM" id="SSF49401">
    <property type="entry name" value="Bacterial adhesins"/>
    <property type="match status" value="2"/>
</dbReference>
<dbReference type="InterPro" id="IPR050263">
    <property type="entry name" value="Bact_Fimbrial_Adh_Pro"/>
</dbReference>
<gene>
    <name evidence="2" type="ORF">H2204_013422</name>
</gene>
<dbReference type="AlphaFoldDB" id="A0AA38XQF3"/>
<evidence type="ECO:0008006" key="3">
    <source>
        <dbReference type="Google" id="ProtNLM"/>
    </source>
</evidence>
<evidence type="ECO:0000313" key="2">
    <source>
        <dbReference type="EMBL" id="KAJ9617755.1"/>
    </source>
</evidence>
<feature type="chain" id="PRO_5041417894" description="Type 1 fimbrial protein" evidence="1">
    <location>
        <begin position="20"/>
        <end position="288"/>
    </location>
</feature>
<sequence length="288" mass="29907">MHRTAFFLVLAMLTASVQAQDTQPFTVSGEILPGACRISFPDVDLGSHLANVFTGSHGTAYVDFSGTVSDCDPLIRRVAMTFDGTADSHNSALFEGVPGVGVQLVRVVSSLNVPLPPGGSTQYVTADGVYPFRLLLAAVLTLSGAASAQTATTTNFNVTGTILPGVCRIAVADVDLGTYQSTQFTGAFSTPFQAVNVVVSQCDPLVARVGLHFNGVADNNDATLFQGVAGIGIELQRTSSGARLRPGGWTQMATAAGTHAFRARFVQSAATVSAGAVSRPITVTMTYN</sequence>
<dbReference type="InterPro" id="IPR008966">
    <property type="entry name" value="Adhesion_dom_sf"/>
</dbReference>
<reference evidence="2" key="1">
    <citation type="submission" date="2022-10" db="EMBL/GenBank/DDBJ databases">
        <title>Culturing micro-colonial fungi from biological soil crusts in the Mojave desert and describing Neophaeococcomyces mojavensis, and introducing the new genera and species Taxawa tesnikishii.</title>
        <authorList>
            <person name="Kurbessoian T."/>
            <person name="Stajich J.E."/>
        </authorList>
    </citation>
    <scope>NUCLEOTIDE SEQUENCE</scope>
    <source>
        <strain evidence="2">TK_35</strain>
    </source>
</reference>
<feature type="signal peptide" evidence="1">
    <location>
        <begin position="1"/>
        <end position="19"/>
    </location>
</feature>
<dbReference type="PANTHER" id="PTHR33420">
    <property type="entry name" value="FIMBRIAL SUBUNIT ELFA-RELATED"/>
    <property type="match status" value="1"/>
</dbReference>
<name>A0AA38XQF3_9EURO</name>
<protein>
    <recommendedName>
        <fullName evidence="3">Type 1 fimbrial protein</fullName>
    </recommendedName>
</protein>
<evidence type="ECO:0000256" key="1">
    <source>
        <dbReference type="SAM" id="SignalP"/>
    </source>
</evidence>
<proteinExistence type="predicted"/>
<keyword evidence="1" id="KW-0732">Signal</keyword>
<organism evidence="2">
    <name type="scientific">Knufia peltigerae</name>
    <dbReference type="NCBI Taxonomy" id="1002370"/>
    <lineage>
        <taxon>Eukaryota</taxon>
        <taxon>Fungi</taxon>
        <taxon>Dikarya</taxon>
        <taxon>Ascomycota</taxon>
        <taxon>Pezizomycotina</taxon>
        <taxon>Eurotiomycetes</taxon>
        <taxon>Chaetothyriomycetidae</taxon>
        <taxon>Chaetothyriales</taxon>
        <taxon>Trichomeriaceae</taxon>
        <taxon>Knufia</taxon>
    </lineage>
</organism>
<dbReference type="InterPro" id="IPR036937">
    <property type="entry name" value="Adhesion_dom_fimbrial_sf"/>
</dbReference>
<dbReference type="Gene3D" id="2.60.40.1090">
    <property type="entry name" value="Fimbrial-type adhesion domain"/>
    <property type="match status" value="2"/>
</dbReference>